<feature type="compositionally biased region" description="Polar residues" evidence="1">
    <location>
        <begin position="555"/>
        <end position="575"/>
    </location>
</feature>
<feature type="compositionally biased region" description="Low complexity" evidence="1">
    <location>
        <begin position="264"/>
        <end position="273"/>
    </location>
</feature>
<evidence type="ECO:0000256" key="2">
    <source>
        <dbReference type="SAM" id="Phobius"/>
    </source>
</evidence>
<feature type="compositionally biased region" description="Low complexity" evidence="1">
    <location>
        <begin position="331"/>
        <end position="341"/>
    </location>
</feature>
<gene>
    <name evidence="3" type="ORF">MCOR_37500</name>
</gene>
<dbReference type="Gene3D" id="3.90.70.80">
    <property type="match status" value="1"/>
</dbReference>
<feature type="region of interest" description="Disordered" evidence="1">
    <location>
        <begin position="254"/>
        <end position="342"/>
    </location>
</feature>
<dbReference type="AlphaFoldDB" id="A0A6J8D942"/>
<evidence type="ECO:0000313" key="4">
    <source>
        <dbReference type="Proteomes" id="UP000507470"/>
    </source>
</evidence>
<evidence type="ECO:0000256" key="1">
    <source>
        <dbReference type="SAM" id="MobiDB-lite"/>
    </source>
</evidence>
<evidence type="ECO:0000313" key="3">
    <source>
        <dbReference type="EMBL" id="CAC5403624.1"/>
    </source>
</evidence>
<keyword evidence="4" id="KW-1185">Reference proteome</keyword>
<organism evidence="3 4">
    <name type="scientific">Mytilus coruscus</name>
    <name type="common">Sea mussel</name>
    <dbReference type="NCBI Taxonomy" id="42192"/>
    <lineage>
        <taxon>Eukaryota</taxon>
        <taxon>Metazoa</taxon>
        <taxon>Spiralia</taxon>
        <taxon>Lophotrochozoa</taxon>
        <taxon>Mollusca</taxon>
        <taxon>Bivalvia</taxon>
        <taxon>Autobranchia</taxon>
        <taxon>Pteriomorphia</taxon>
        <taxon>Mytilida</taxon>
        <taxon>Mytiloidea</taxon>
        <taxon>Mytilidae</taxon>
        <taxon>Mytilinae</taxon>
        <taxon>Mytilus</taxon>
    </lineage>
</organism>
<dbReference type="EMBL" id="CACVKT020006798">
    <property type="protein sequence ID" value="CAC5403624.1"/>
    <property type="molecule type" value="Genomic_DNA"/>
</dbReference>
<dbReference type="Proteomes" id="UP000507470">
    <property type="component" value="Unassembled WGS sequence"/>
</dbReference>
<dbReference type="OrthoDB" id="6156370at2759"/>
<accession>A0A6J8D942</accession>
<keyword evidence="2" id="KW-1133">Transmembrane helix</keyword>
<name>A0A6J8D942_MYTCO</name>
<feature type="compositionally biased region" description="Polar residues" evidence="1">
    <location>
        <begin position="290"/>
        <end position="323"/>
    </location>
</feature>
<reference evidence="3 4" key="1">
    <citation type="submission" date="2020-06" db="EMBL/GenBank/DDBJ databases">
        <authorList>
            <person name="Li R."/>
            <person name="Bekaert M."/>
        </authorList>
    </citation>
    <scope>NUCLEOTIDE SEQUENCE [LARGE SCALE GENOMIC DNA]</scope>
    <source>
        <strain evidence="4">wild</strain>
    </source>
</reference>
<proteinExistence type="predicted"/>
<sequence length="644" mass="72569">MLLNVHSFLKEQIPKLSELPIRTKFLHKNAKSVIQKIAIEETIRRLRRNVENPYNTSQDKAKYILLVVFTFYFVLLITIADGGKSLEEVVVTPSHDKTFGDLYLDTDDLKKNPQKGIEPQLAGMMIDVLKASGHLDETTPVKDVKTPSLKKGIIFGLPKPMPPPPPLMSKNTSTLQHSTTVQKASYMSQTPKLTCLRVALRQIERDHAVSKETDTLKTKIKQGTSKSAITTEEPKNDKLVGMINQLTQVTLLEQQNTPQKYSPQFNRGYRGNNRGFGRGRGQPPRGTGNWQSSKRTSNWQSSRGTGNWQPPSTGNWNQQSSDIPTYEDTQHQPTQQQGYQQEPKCNRCGHLHIGCRQEDRQINWENFVENGDMKTYLRRMSKKGEWKYHVVVLGMSAVLKCNIIIITSSPNTHPDDNIIWVNFDNASVDFIILGHIWENHYQLLRLFKKTKQKQCAVLHSLGYEIAAIAAKKSEPSYGFDSPKGMKFIRGVKTQNYFREAVFFTISDVSDFSEYVQENNVSECHSYTPEREDSVSENETSIYLSSESDPVDIFTSPISSDSETGDSSVFSDNDSNGEFGATKDDLGDGPLFDGCKLSPKSSYTMLFVSRFKLPNDGFSNLLKIISSHLPVGCNYPTSINKAPQG</sequence>
<keyword evidence="2" id="KW-0472">Membrane</keyword>
<feature type="transmembrane region" description="Helical" evidence="2">
    <location>
        <begin position="63"/>
        <end position="80"/>
    </location>
</feature>
<feature type="region of interest" description="Disordered" evidence="1">
    <location>
        <begin position="522"/>
        <end position="541"/>
    </location>
</feature>
<protein>
    <submittedName>
        <fullName evidence="3">Uncharacterized protein</fullName>
    </submittedName>
</protein>
<feature type="region of interest" description="Disordered" evidence="1">
    <location>
        <begin position="549"/>
        <end position="582"/>
    </location>
</feature>
<feature type="compositionally biased region" description="Polar residues" evidence="1">
    <location>
        <begin position="254"/>
        <end position="263"/>
    </location>
</feature>
<keyword evidence="2" id="KW-0812">Transmembrane</keyword>